<dbReference type="GO" id="GO:0007187">
    <property type="term" value="P:G protein-coupled receptor signaling pathway, coupled to cyclic nucleotide second messenger"/>
    <property type="evidence" value="ECO:0007669"/>
    <property type="project" value="TreeGrafter"/>
</dbReference>
<evidence type="ECO:0000313" key="15">
    <source>
        <dbReference type="RefSeq" id="XP_019282437.2"/>
    </source>
</evidence>
<feature type="region of interest" description="Disordered" evidence="11">
    <location>
        <begin position="158"/>
        <end position="177"/>
    </location>
</feature>
<dbReference type="PANTHER" id="PTHR24247">
    <property type="entry name" value="5-HYDROXYTRYPTAMINE RECEPTOR"/>
    <property type="match status" value="1"/>
</dbReference>
<dbReference type="AlphaFoldDB" id="A0A9V1EIK1"/>
<evidence type="ECO:0000256" key="3">
    <source>
        <dbReference type="ARBA" id="ARBA00022610"/>
    </source>
</evidence>
<feature type="domain" description="G-protein coupled receptors family 1 profile" evidence="13">
    <location>
        <begin position="70"/>
        <end position="152"/>
    </location>
</feature>
<evidence type="ECO:0000256" key="2">
    <source>
        <dbReference type="ARBA" id="ARBA00022475"/>
    </source>
</evidence>
<evidence type="ECO:0000256" key="7">
    <source>
        <dbReference type="ARBA" id="ARBA00023136"/>
    </source>
</evidence>
<dbReference type="InterPro" id="IPR017452">
    <property type="entry name" value="GPCR_Rhodpsn_7TM"/>
</dbReference>
<dbReference type="GO" id="GO:0030594">
    <property type="term" value="F:neurotransmitter receptor activity"/>
    <property type="evidence" value="ECO:0007669"/>
    <property type="project" value="TreeGrafter"/>
</dbReference>
<reference evidence="15" key="1">
    <citation type="submission" date="2025-08" db="UniProtKB">
        <authorList>
            <consortium name="RefSeq"/>
        </authorList>
    </citation>
    <scope>IDENTIFICATION</scope>
    <source>
        <tissue evidence="15">Whole blood</tissue>
    </source>
</reference>
<dbReference type="Pfam" id="PF00001">
    <property type="entry name" value="7tm_1"/>
    <property type="match status" value="1"/>
</dbReference>
<comment type="subcellular location">
    <subcellularLocation>
        <location evidence="1">Cell membrane</location>
        <topology evidence="1">Multi-pass membrane protein</topology>
    </subcellularLocation>
</comment>
<gene>
    <name evidence="15" type="primary">HTR2C</name>
</gene>
<dbReference type="GO" id="GO:0004993">
    <property type="term" value="F:G protein-coupled serotonin receptor activity"/>
    <property type="evidence" value="ECO:0007669"/>
    <property type="project" value="InterPro"/>
</dbReference>
<dbReference type="GO" id="GO:0005886">
    <property type="term" value="C:plasma membrane"/>
    <property type="evidence" value="ECO:0007669"/>
    <property type="project" value="UniProtKB-SubCell"/>
</dbReference>
<dbReference type="PRINTS" id="PR00237">
    <property type="entry name" value="GPCRRHODOPSN"/>
</dbReference>
<dbReference type="PRINTS" id="PR00517">
    <property type="entry name" value="5HT2CRECEPTR"/>
</dbReference>
<dbReference type="Proteomes" id="UP001165780">
    <property type="component" value="Unplaced"/>
</dbReference>
<keyword evidence="5 12" id="KW-1133">Transmembrane helix</keyword>
<dbReference type="GO" id="GO:0045202">
    <property type="term" value="C:synapse"/>
    <property type="evidence" value="ECO:0007669"/>
    <property type="project" value="GOC"/>
</dbReference>
<dbReference type="InterPro" id="IPR000377">
    <property type="entry name" value="5HT2C_rcpt"/>
</dbReference>
<evidence type="ECO:0000256" key="9">
    <source>
        <dbReference type="ARBA" id="ARBA00023170"/>
    </source>
</evidence>
<keyword evidence="4 12" id="KW-0812">Transmembrane</keyword>
<evidence type="ECO:0000256" key="5">
    <source>
        <dbReference type="ARBA" id="ARBA00022989"/>
    </source>
</evidence>
<dbReference type="GO" id="GO:0030425">
    <property type="term" value="C:dendrite"/>
    <property type="evidence" value="ECO:0007669"/>
    <property type="project" value="TreeGrafter"/>
</dbReference>
<accession>A0A9V1EIK1</accession>
<dbReference type="GO" id="GO:0007626">
    <property type="term" value="P:locomotory behavior"/>
    <property type="evidence" value="ECO:0007669"/>
    <property type="project" value="InterPro"/>
</dbReference>
<keyword evidence="8" id="KW-1015">Disulfide bond</keyword>
<feature type="transmembrane region" description="Helical" evidence="12">
    <location>
        <begin position="56"/>
        <end position="78"/>
    </location>
</feature>
<evidence type="ECO:0000259" key="13">
    <source>
        <dbReference type="PROSITE" id="PS50262"/>
    </source>
</evidence>
<dbReference type="GO" id="GO:0007208">
    <property type="term" value="P:phospholipase C-activating serotonin receptor signaling pathway"/>
    <property type="evidence" value="ECO:0007669"/>
    <property type="project" value="TreeGrafter"/>
</dbReference>
<keyword evidence="3" id="KW-0085">Behavior</keyword>
<dbReference type="GO" id="GO:0007268">
    <property type="term" value="P:chemical synaptic transmission"/>
    <property type="evidence" value="ECO:0007669"/>
    <property type="project" value="TreeGrafter"/>
</dbReference>
<evidence type="ECO:0000256" key="12">
    <source>
        <dbReference type="SAM" id="Phobius"/>
    </source>
</evidence>
<keyword evidence="14" id="KW-1185">Reference proteome</keyword>
<dbReference type="PROSITE" id="PS50262">
    <property type="entry name" value="G_PROTEIN_RECEP_F1_2"/>
    <property type="match status" value="1"/>
</dbReference>
<organism evidence="14 15">
    <name type="scientific">Panthera pardus</name>
    <name type="common">Leopard</name>
    <name type="synonym">Felis pardus</name>
    <dbReference type="NCBI Taxonomy" id="9691"/>
    <lineage>
        <taxon>Eukaryota</taxon>
        <taxon>Metazoa</taxon>
        <taxon>Chordata</taxon>
        <taxon>Craniata</taxon>
        <taxon>Vertebrata</taxon>
        <taxon>Euteleostomi</taxon>
        <taxon>Mammalia</taxon>
        <taxon>Eutheria</taxon>
        <taxon>Laurasiatheria</taxon>
        <taxon>Carnivora</taxon>
        <taxon>Feliformia</taxon>
        <taxon>Felidae</taxon>
        <taxon>Pantherinae</taxon>
        <taxon>Panthera</taxon>
    </lineage>
</organism>
<dbReference type="FunFam" id="1.20.1070.10:FF:000523">
    <property type="entry name" value="5-hydroxytryptamine receptor 2B"/>
    <property type="match status" value="1"/>
</dbReference>
<dbReference type="SUPFAM" id="SSF81321">
    <property type="entry name" value="Family A G protein-coupled receptor-like"/>
    <property type="match status" value="1"/>
</dbReference>
<dbReference type="GeneID" id="109253686"/>
<dbReference type="PANTHER" id="PTHR24247:SF32">
    <property type="entry name" value="5-HYDROXYTRYPTAMINE RECEPTOR 2C"/>
    <property type="match status" value="1"/>
</dbReference>
<dbReference type="Gene3D" id="1.20.1070.10">
    <property type="entry name" value="Rhodopsin 7-helix transmembrane proteins"/>
    <property type="match status" value="1"/>
</dbReference>
<proteinExistence type="predicted"/>
<evidence type="ECO:0000256" key="1">
    <source>
        <dbReference type="ARBA" id="ARBA00004651"/>
    </source>
</evidence>
<dbReference type="InterPro" id="IPR000276">
    <property type="entry name" value="GPCR_Rhodpsn"/>
</dbReference>
<dbReference type="GO" id="GO:0051378">
    <property type="term" value="F:serotonin binding"/>
    <property type="evidence" value="ECO:0007669"/>
    <property type="project" value="UniProtKB-ARBA"/>
</dbReference>
<feature type="compositionally biased region" description="Basic and acidic residues" evidence="11">
    <location>
        <begin position="198"/>
        <end position="208"/>
    </location>
</feature>
<keyword evidence="6" id="KW-0297">G-protein coupled receptor</keyword>
<name>A0A9V1EIK1_PANPR</name>
<evidence type="ECO:0000256" key="4">
    <source>
        <dbReference type="ARBA" id="ARBA00022692"/>
    </source>
</evidence>
<evidence type="ECO:0000313" key="14">
    <source>
        <dbReference type="Proteomes" id="UP001165780"/>
    </source>
</evidence>
<dbReference type="GO" id="GO:0007631">
    <property type="term" value="P:feeding behavior"/>
    <property type="evidence" value="ECO:0007669"/>
    <property type="project" value="InterPro"/>
</dbReference>
<keyword evidence="9 15" id="KW-0675">Receptor</keyword>
<dbReference type="CTD" id="3358"/>
<keyword evidence="2" id="KW-1003">Cell membrane</keyword>
<keyword evidence="7 12" id="KW-0472">Membrane</keyword>
<evidence type="ECO:0000256" key="10">
    <source>
        <dbReference type="ARBA" id="ARBA00023224"/>
    </source>
</evidence>
<feature type="region of interest" description="Disordered" evidence="11">
    <location>
        <begin position="198"/>
        <end position="276"/>
    </location>
</feature>
<feature type="transmembrane region" description="Helical" evidence="12">
    <location>
        <begin position="90"/>
        <end position="116"/>
    </location>
</feature>
<keyword evidence="10" id="KW-0807">Transducer</keyword>
<dbReference type="GO" id="GO:0051209">
    <property type="term" value="P:release of sequestered calcium ion into cytosol"/>
    <property type="evidence" value="ECO:0007669"/>
    <property type="project" value="TreeGrafter"/>
</dbReference>
<evidence type="ECO:0000256" key="8">
    <source>
        <dbReference type="ARBA" id="ARBA00023157"/>
    </source>
</evidence>
<sequence length="309" mass="34745">MVNLRKAVHSFLVHLIGLLVWQFDISVSPVAALVTDIFNTSDGGRFKFPDGVQNWPALSIVIIIILTIGGNILVIMAVSLEKKLHNATNYFLMSLAIADMLVGLLVMPLSLLAILYDYVWPLPRYLCPVWISLDVLFSTASIMHLCAISLDRGISSYPSDRTERRRESVRQQHDLRAERPKLRPYRVLRRLLHPVDDHGDYVLPDDPRPPPPSPDVTARPRRGTARNKPGLSQVLQEEPPRGRERSQPQPGPEPAPQEEERAPSPGHHASHQQRTESVESPWHCFLCVSGHVVPVLHHQYSVGSVWEGL</sequence>
<dbReference type="RefSeq" id="XP_019282437.2">
    <property type="nucleotide sequence ID" value="XM_019426892.2"/>
</dbReference>
<feature type="compositionally biased region" description="Basic and acidic residues" evidence="11">
    <location>
        <begin position="160"/>
        <end position="177"/>
    </location>
</feature>
<protein>
    <submittedName>
        <fullName evidence="15">5-hydroxytryptamine receptor 2C isoform X2</fullName>
    </submittedName>
</protein>
<dbReference type="GO" id="GO:0007210">
    <property type="term" value="P:serotonin receptor signaling pathway"/>
    <property type="evidence" value="ECO:0007669"/>
    <property type="project" value="TreeGrafter"/>
</dbReference>
<evidence type="ECO:0000256" key="6">
    <source>
        <dbReference type="ARBA" id="ARBA00023040"/>
    </source>
</evidence>
<evidence type="ECO:0000256" key="11">
    <source>
        <dbReference type="SAM" id="MobiDB-lite"/>
    </source>
</evidence>